<dbReference type="InterPro" id="IPR031161">
    <property type="entry name" value="Peptidase_M60_dom"/>
</dbReference>
<reference evidence="2" key="2">
    <citation type="submission" date="2021-09" db="EMBL/GenBank/DDBJ databases">
        <authorList>
            <person name="Gilroy R."/>
        </authorList>
    </citation>
    <scope>NUCLEOTIDE SEQUENCE</scope>
    <source>
        <strain evidence="2">9794</strain>
    </source>
</reference>
<dbReference type="Proteomes" id="UP000722357">
    <property type="component" value="Unassembled WGS sequence"/>
</dbReference>
<dbReference type="EMBL" id="DYWE01000021">
    <property type="protein sequence ID" value="HJF80388.1"/>
    <property type="molecule type" value="Genomic_DNA"/>
</dbReference>
<gene>
    <name evidence="2" type="ORF">K8V40_01880</name>
</gene>
<dbReference type="Gene3D" id="1.10.390.30">
    <property type="entry name" value="Peptidase M60, enhancin-like domain 3"/>
    <property type="match status" value="1"/>
</dbReference>
<dbReference type="Gene3D" id="2.60.120.1250">
    <property type="entry name" value="Peptidase M60, enhancin-like domain 1"/>
    <property type="match status" value="1"/>
</dbReference>
<accession>A0A921HH99</accession>
<evidence type="ECO:0000259" key="1">
    <source>
        <dbReference type="PROSITE" id="PS51723"/>
    </source>
</evidence>
<evidence type="ECO:0000313" key="3">
    <source>
        <dbReference type="Proteomes" id="UP000722357"/>
    </source>
</evidence>
<dbReference type="PROSITE" id="PS51723">
    <property type="entry name" value="PEPTIDASE_M60"/>
    <property type="match status" value="1"/>
</dbReference>
<dbReference type="PANTHER" id="PTHR15730">
    <property type="entry name" value="EXPERIMENTAL AUTOIMMUNE PROSTATITIS ANTIGEN 2-RELATED"/>
    <property type="match status" value="1"/>
</dbReference>
<dbReference type="SMART" id="SM01276">
    <property type="entry name" value="M60-like"/>
    <property type="match status" value="1"/>
</dbReference>
<protein>
    <submittedName>
        <fullName evidence="2">M60 family metallopeptidase</fullName>
    </submittedName>
</protein>
<reference evidence="2" key="1">
    <citation type="journal article" date="2021" name="PeerJ">
        <title>Extensive microbial diversity within the chicken gut microbiome revealed by metagenomics and culture.</title>
        <authorList>
            <person name="Gilroy R."/>
            <person name="Ravi A."/>
            <person name="Getino M."/>
            <person name="Pursley I."/>
            <person name="Horton D.L."/>
            <person name="Alikhan N.F."/>
            <person name="Baker D."/>
            <person name="Gharbi K."/>
            <person name="Hall N."/>
            <person name="Watson M."/>
            <person name="Adriaenssens E.M."/>
            <person name="Foster-Nyarko E."/>
            <person name="Jarju S."/>
            <person name="Secka A."/>
            <person name="Antonio M."/>
            <person name="Oren A."/>
            <person name="Chaudhuri R.R."/>
            <person name="La Ragione R."/>
            <person name="Hildebrand F."/>
            <person name="Pallen M.J."/>
        </authorList>
    </citation>
    <scope>NUCLEOTIDE SEQUENCE</scope>
    <source>
        <strain evidence="2">9794</strain>
    </source>
</reference>
<dbReference type="PANTHER" id="PTHR15730:SF5">
    <property type="entry name" value="SI:CH211-210B2.2-RELATED"/>
    <property type="match status" value="1"/>
</dbReference>
<sequence>MKTLRTWTLATYCCIGSVLLAQEPSYSTQEILKDLEFFNGWEASQLAPNFKKKQLTNFRSPLMRQLAENMIEGNYQKEYRLKTYRPIASNKILQNKLKLSDGYSRYENITGMYLEKGENVVLVGDMHGREINLLIPDWMRQPTPGFAPTKDPEGWELKKQVIALHEGVNVIHVEKSGNVYIDYFADDPETAPGVTIHFVTGKVNGYFDAETQTNEDWNKLLDQAVSPVMDVKTRYMQLAYPVEFLKKFDYGKGKELAQAYDQIMTQQYEFCGALKYNRVPEKRILARVNFNYFMFRDGDGVAFLGNESTMKSALGPDIYKDWGVNHEIGHVMQMSPQLTWGGMTEVSNNLFTMYVATLAGQPSRLSKSKNYDKAFKEVLEAEKKPFIMCVGDPFQKLVPFWQLYLYAKEKGYNDFYADLMEYMRNHPHKGTGNASIHNMYEFAKVSCDLLKTDLTDFFQAWGFFETGKFHIGDYADYNFDVTPQMVEDTKEYIASKHYPKPEKDITRLTD</sequence>
<name>A0A921HH99_9BACT</name>
<comment type="caution">
    <text evidence="2">The sequence shown here is derived from an EMBL/GenBank/DDBJ whole genome shotgun (WGS) entry which is preliminary data.</text>
</comment>
<organism evidence="2 3">
    <name type="scientific">Phocaeicola plebeius</name>
    <dbReference type="NCBI Taxonomy" id="310297"/>
    <lineage>
        <taxon>Bacteria</taxon>
        <taxon>Pseudomonadati</taxon>
        <taxon>Bacteroidota</taxon>
        <taxon>Bacteroidia</taxon>
        <taxon>Bacteroidales</taxon>
        <taxon>Bacteroidaceae</taxon>
        <taxon>Phocaeicola</taxon>
    </lineage>
</organism>
<dbReference type="InterPro" id="IPR042279">
    <property type="entry name" value="Pep_M60_3"/>
</dbReference>
<feature type="domain" description="Peptidase M60" evidence="1">
    <location>
        <begin position="105"/>
        <end position="408"/>
    </location>
</feature>
<dbReference type="Pfam" id="PF13402">
    <property type="entry name" value="Peptidase_M60"/>
    <property type="match status" value="1"/>
</dbReference>
<dbReference type="Gene3D" id="3.40.390.80">
    <property type="entry name" value="Peptidase M60, enhancin-like domain 2"/>
    <property type="match status" value="1"/>
</dbReference>
<evidence type="ECO:0000313" key="2">
    <source>
        <dbReference type="EMBL" id="HJF80388.1"/>
    </source>
</evidence>
<proteinExistence type="predicted"/>
<dbReference type="InterPro" id="IPR051244">
    <property type="entry name" value="TCAF"/>
</dbReference>
<dbReference type="AlphaFoldDB" id="A0A921HH99"/>